<dbReference type="EMBL" id="QLLQ01000004">
    <property type="protein sequence ID" value="RAJ25272.1"/>
    <property type="molecule type" value="Genomic_DNA"/>
</dbReference>
<comment type="similarity">
    <text evidence="2 3">Belongs to the peptidase M16 family.</text>
</comment>
<evidence type="ECO:0000313" key="7">
    <source>
        <dbReference type="EMBL" id="RAJ25272.1"/>
    </source>
</evidence>
<dbReference type="InterPro" id="IPR011249">
    <property type="entry name" value="Metalloenz_LuxS/M16"/>
</dbReference>
<dbReference type="Pfam" id="PF00675">
    <property type="entry name" value="Peptidase_M16"/>
    <property type="match status" value="2"/>
</dbReference>
<protein>
    <submittedName>
        <fullName evidence="7">Zinc protease</fullName>
    </submittedName>
</protein>
<evidence type="ECO:0000256" key="2">
    <source>
        <dbReference type="ARBA" id="ARBA00007261"/>
    </source>
</evidence>
<dbReference type="InterPro" id="IPR011765">
    <property type="entry name" value="Pept_M16_N"/>
</dbReference>
<dbReference type="InterPro" id="IPR001431">
    <property type="entry name" value="Pept_M16_Zn_BS"/>
</dbReference>
<keyword evidence="7" id="KW-0378">Hydrolase</keyword>
<accession>A0A1A7R590</accession>
<dbReference type="SUPFAM" id="SSF63411">
    <property type="entry name" value="LuxS/MPP-like metallohydrolase"/>
    <property type="match status" value="4"/>
</dbReference>
<dbReference type="GO" id="GO:0006508">
    <property type="term" value="P:proteolysis"/>
    <property type="evidence" value="ECO:0007669"/>
    <property type="project" value="UniProtKB-KW"/>
</dbReference>
<feature type="chain" id="PRO_5030025612" evidence="4">
    <location>
        <begin position="27"/>
        <end position="922"/>
    </location>
</feature>
<feature type="domain" description="Peptidase M16 N-terminal" evidence="5">
    <location>
        <begin position="49"/>
        <end position="193"/>
    </location>
</feature>
<keyword evidence="4" id="KW-0732">Signal</keyword>
<dbReference type="InterPro" id="IPR007863">
    <property type="entry name" value="Peptidase_M16_C"/>
</dbReference>
<dbReference type="PANTHER" id="PTHR11851:SF49">
    <property type="entry name" value="MITOCHONDRIAL-PROCESSING PEPTIDASE SUBUNIT ALPHA"/>
    <property type="match status" value="1"/>
</dbReference>
<feature type="domain" description="Peptidase M16 C-terminal" evidence="6">
    <location>
        <begin position="203"/>
        <end position="378"/>
    </location>
</feature>
<dbReference type="AlphaFoldDB" id="A0A1A7R590"/>
<feature type="domain" description="Peptidase M16 N-terminal" evidence="5">
    <location>
        <begin position="532"/>
        <end position="630"/>
    </location>
</feature>
<evidence type="ECO:0000259" key="5">
    <source>
        <dbReference type="Pfam" id="PF00675"/>
    </source>
</evidence>
<dbReference type="Pfam" id="PF05193">
    <property type="entry name" value="Peptidase_M16_C"/>
    <property type="match status" value="2"/>
</dbReference>
<keyword evidence="7" id="KW-0645">Protease</keyword>
<feature type="signal peptide" evidence="4">
    <location>
        <begin position="1"/>
        <end position="26"/>
    </location>
</feature>
<dbReference type="OrthoDB" id="9811314at2"/>
<dbReference type="GO" id="GO:0046872">
    <property type="term" value="F:metal ion binding"/>
    <property type="evidence" value="ECO:0007669"/>
    <property type="project" value="InterPro"/>
</dbReference>
<dbReference type="STRING" id="49280.A9996_07350"/>
<dbReference type="InterPro" id="IPR050361">
    <property type="entry name" value="MPP/UQCRC_Complex"/>
</dbReference>
<feature type="domain" description="Peptidase M16 C-terminal" evidence="6">
    <location>
        <begin position="658"/>
        <end position="838"/>
    </location>
</feature>
<evidence type="ECO:0000259" key="6">
    <source>
        <dbReference type="Pfam" id="PF05193"/>
    </source>
</evidence>
<comment type="caution">
    <text evidence="7">The sequence shown here is derived from an EMBL/GenBank/DDBJ whole genome shotgun (WGS) entry which is preliminary data.</text>
</comment>
<dbReference type="Gene3D" id="3.30.830.10">
    <property type="entry name" value="Metalloenzyme, LuxS/M16 peptidase-like"/>
    <property type="match status" value="4"/>
</dbReference>
<dbReference type="PROSITE" id="PS00143">
    <property type="entry name" value="INSULINASE"/>
    <property type="match status" value="1"/>
</dbReference>
<dbReference type="PANTHER" id="PTHR11851">
    <property type="entry name" value="METALLOPROTEASE"/>
    <property type="match status" value="1"/>
</dbReference>
<organism evidence="7 8">
    <name type="scientific">Gelidibacter algens</name>
    <dbReference type="NCBI Taxonomy" id="49280"/>
    <lineage>
        <taxon>Bacteria</taxon>
        <taxon>Pseudomonadati</taxon>
        <taxon>Bacteroidota</taxon>
        <taxon>Flavobacteriia</taxon>
        <taxon>Flavobacteriales</taxon>
        <taxon>Flavobacteriaceae</taxon>
        <taxon>Gelidibacter</taxon>
    </lineage>
</organism>
<comment type="cofactor">
    <cofactor evidence="1">
        <name>Zn(2+)</name>
        <dbReference type="ChEBI" id="CHEBI:29105"/>
    </cofactor>
</comment>
<evidence type="ECO:0000256" key="3">
    <source>
        <dbReference type="RuleBase" id="RU004447"/>
    </source>
</evidence>
<keyword evidence="8" id="KW-1185">Reference proteome</keyword>
<proteinExistence type="inferred from homology"/>
<gene>
    <name evidence="7" type="ORF">LX77_01575</name>
</gene>
<name>A0A1A7R590_9FLAO</name>
<dbReference type="GO" id="GO:0004222">
    <property type="term" value="F:metalloendopeptidase activity"/>
    <property type="evidence" value="ECO:0007669"/>
    <property type="project" value="InterPro"/>
</dbReference>
<reference evidence="7 8" key="1">
    <citation type="submission" date="2018-06" db="EMBL/GenBank/DDBJ databases">
        <title>Genomic Encyclopedia of Archaeal and Bacterial Type Strains, Phase II (KMG-II): from individual species to whole genera.</title>
        <authorList>
            <person name="Goeker M."/>
        </authorList>
    </citation>
    <scope>NUCLEOTIDE SEQUENCE [LARGE SCALE GENOMIC DNA]</scope>
    <source>
        <strain evidence="7 8">DSM 12408</strain>
    </source>
</reference>
<dbReference type="RefSeq" id="WP_066432751.1">
    <property type="nucleotide sequence ID" value="NZ_LZRN01000011.1"/>
</dbReference>
<evidence type="ECO:0000256" key="1">
    <source>
        <dbReference type="ARBA" id="ARBA00001947"/>
    </source>
</evidence>
<evidence type="ECO:0000256" key="4">
    <source>
        <dbReference type="SAM" id="SignalP"/>
    </source>
</evidence>
<evidence type="ECO:0000313" key="8">
    <source>
        <dbReference type="Proteomes" id="UP000248987"/>
    </source>
</evidence>
<dbReference type="Proteomes" id="UP000248987">
    <property type="component" value="Unassembled WGS sequence"/>
</dbReference>
<sequence length="922" mass="103141">MRKNNQLIRVAFAMLLCFSLSLTAEAQIKKVASVEGITEYSLDNGLKVLLFPDNSAQTITVNITYLVGSRHEGYGEKGMAHLLEHMLFKGTPNHPNIPEELSSHGARPNGTTWYDRTNYFETFNATDENLNWALDLESDRMVNSYIAKKDLESEFSVVRNEFEMGENSPTGVLMDNVISAAFLWHNYGKSTIGNRSDIERVPIENLQAFYKKYYRPDNAVLMVTGKFDTEKTLALIEKKFGPIKNPEGKLKDVPTIEPEQDGEKRVTLSRVGDLQIVSALYHVPAGSHEDAAALAIAEQVLTDEPSGRLYQTLVDGKKASSVWSFTPFTKEPSFLYMNVDVPSDKSLAEAEKTFLTTLDGLAANPITEAELSRAKANMLKQMDQTFRNSSYLGTYMSEFIGAGDWRLAYIFRDRIEEMTVDKVNAAIKKYMIPTNRTVGNFIPTKNPVRVGIPHTENVETLVANYKGKEAMDAGEAFDVSYENIQNKLQTGTLSDSGIEYGLIKKDNRGKTVNLTFNLRTGNVDQLMDKGLAARYTARMLNKGTKTKSRQDIEDKLSALKSSVFFNGSNGRVSASVNSTEENLMETLALMGDMLKNPTFDATELEKLKTQDLASLEESKSEPQSVVSRQIGLLNNRYKKGHPLYSRTLEEEIDAIKSVSVSDLKAYHNNFYGVNKSTSVVAIGNMDEAAVKTYFDTTYADFKSDKPYTEISDKFQNSRPANEKILTPDKKNAFTLGILSFEGSQYDEDYAALQVAGEIFGGGFLNSRIAGRLRQKDGVSYGAGGNVGVDSNKDDKNSSMYIYAIYAPENEAKVQQGFKEEIARYISEGITEDELNNAVSGWVQEQNVSRAKDEELASVINTNLYLDRDMMFQKNVENQVQKLTVADVNEVIKKYFKNYDNWTVVNGGDFDNFEVKKDDKKID</sequence>